<dbReference type="AlphaFoldDB" id="A0A6J4VY56"/>
<dbReference type="EMBL" id="CADCWO010000212">
    <property type="protein sequence ID" value="CAA9587240.1"/>
    <property type="molecule type" value="Genomic_DNA"/>
</dbReference>
<reference evidence="1" key="1">
    <citation type="submission" date="2020-02" db="EMBL/GenBank/DDBJ databases">
        <authorList>
            <person name="Meier V. D."/>
        </authorList>
    </citation>
    <scope>NUCLEOTIDE SEQUENCE</scope>
    <source>
        <strain evidence="1">AVDCRST_MAG81</strain>
    </source>
</reference>
<evidence type="ECO:0000313" key="1">
    <source>
        <dbReference type="EMBL" id="CAA9587240.1"/>
    </source>
</evidence>
<gene>
    <name evidence="1" type="ORF">AVDCRST_MAG81-4458</name>
</gene>
<organism evidence="1">
    <name type="scientific">uncultured Synechococcales cyanobacterium</name>
    <dbReference type="NCBI Taxonomy" id="1936017"/>
    <lineage>
        <taxon>Bacteria</taxon>
        <taxon>Bacillati</taxon>
        <taxon>Cyanobacteriota</taxon>
        <taxon>Cyanophyceae</taxon>
        <taxon>Synechococcales</taxon>
        <taxon>environmental samples</taxon>
    </lineage>
</organism>
<name>A0A6J4VY56_9CYAN</name>
<accession>A0A6J4VY56</accession>
<proteinExistence type="predicted"/>
<sequence length="31" mass="3486">MTNLNIAQGWKGNRLLAQIKEKGAKYKAILN</sequence>
<protein>
    <submittedName>
        <fullName evidence="1">Uncharacterized protein</fullName>
    </submittedName>
</protein>